<gene>
    <name evidence="1" type="ORF">TeGR_g10933</name>
</gene>
<keyword evidence="2" id="KW-1185">Reference proteome</keyword>
<organism evidence="1 2">
    <name type="scientific">Tetraparma gracilis</name>
    <dbReference type="NCBI Taxonomy" id="2962635"/>
    <lineage>
        <taxon>Eukaryota</taxon>
        <taxon>Sar</taxon>
        <taxon>Stramenopiles</taxon>
        <taxon>Ochrophyta</taxon>
        <taxon>Bolidophyceae</taxon>
        <taxon>Parmales</taxon>
        <taxon>Triparmaceae</taxon>
        <taxon>Tetraparma</taxon>
    </lineage>
</organism>
<proteinExistence type="predicted"/>
<dbReference type="EMBL" id="BRYB01000577">
    <property type="protein sequence ID" value="GMI33247.1"/>
    <property type="molecule type" value="Genomic_DNA"/>
</dbReference>
<reference evidence="1 2" key="1">
    <citation type="journal article" date="2023" name="Commun. Biol.">
        <title>Genome analysis of Parmales, the sister group of diatoms, reveals the evolutionary specialization of diatoms from phago-mixotrophs to photoautotrophs.</title>
        <authorList>
            <person name="Ban H."/>
            <person name="Sato S."/>
            <person name="Yoshikawa S."/>
            <person name="Yamada K."/>
            <person name="Nakamura Y."/>
            <person name="Ichinomiya M."/>
            <person name="Sato N."/>
            <person name="Blanc-Mathieu R."/>
            <person name="Endo H."/>
            <person name="Kuwata A."/>
            <person name="Ogata H."/>
        </authorList>
    </citation>
    <scope>NUCLEOTIDE SEQUENCE [LARGE SCALE GENOMIC DNA]</scope>
</reference>
<dbReference type="Proteomes" id="UP001165060">
    <property type="component" value="Unassembled WGS sequence"/>
</dbReference>
<evidence type="ECO:0000313" key="1">
    <source>
        <dbReference type="EMBL" id="GMI33247.1"/>
    </source>
</evidence>
<accession>A0ABQ6MTV0</accession>
<evidence type="ECO:0000313" key="2">
    <source>
        <dbReference type="Proteomes" id="UP001165060"/>
    </source>
</evidence>
<name>A0ABQ6MTV0_9STRA</name>
<sequence>MSAPPKLECSGHLLLVDPPCKEYLSTLHSLLSSPTPSNAKSKKLYTEARMHLLVEFLFADPARVAKIQEAHASGAAMDRFITGHAGGSLPADDGELIPPDLFSFLLDDFAASDTKLLVSRYAVGGLEKVVAEWVESNVWSRVDEEKEEEKKKQKAKRKR</sequence>
<comment type="caution">
    <text evidence="1">The sequence shown here is derived from an EMBL/GenBank/DDBJ whole genome shotgun (WGS) entry which is preliminary data.</text>
</comment>
<protein>
    <submittedName>
        <fullName evidence="1">Uncharacterized protein</fullName>
    </submittedName>
</protein>